<dbReference type="PROSITE" id="PS50883">
    <property type="entry name" value="EAL"/>
    <property type="match status" value="1"/>
</dbReference>
<dbReference type="InterPro" id="IPR001633">
    <property type="entry name" value="EAL_dom"/>
</dbReference>
<dbReference type="EMBL" id="OBQI01000009">
    <property type="protein sequence ID" value="SOC53524.1"/>
    <property type="molecule type" value="Genomic_DNA"/>
</dbReference>
<feature type="transmembrane region" description="Helical" evidence="1">
    <location>
        <begin position="125"/>
        <end position="146"/>
    </location>
</feature>
<dbReference type="Pfam" id="PF00990">
    <property type="entry name" value="GGDEF"/>
    <property type="match status" value="1"/>
</dbReference>
<feature type="transmembrane region" description="Helical" evidence="1">
    <location>
        <begin position="158"/>
        <end position="183"/>
    </location>
</feature>
<organism evidence="4 5">
    <name type="scientific">Blastococcus aggregatus</name>
    <dbReference type="NCBI Taxonomy" id="38502"/>
    <lineage>
        <taxon>Bacteria</taxon>
        <taxon>Bacillati</taxon>
        <taxon>Actinomycetota</taxon>
        <taxon>Actinomycetes</taxon>
        <taxon>Geodermatophilales</taxon>
        <taxon>Geodermatophilaceae</taxon>
        <taxon>Blastococcus</taxon>
    </lineage>
</organism>
<dbReference type="Gene3D" id="3.30.450.40">
    <property type="match status" value="1"/>
</dbReference>
<keyword evidence="1" id="KW-1133">Transmembrane helix</keyword>
<dbReference type="CDD" id="cd01948">
    <property type="entry name" value="EAL"/>
    <property type="match status" value="1"/>
</dbReference>
<dbReference type="Pfam" id="PF00563">
    <property type="entry name" value="EAL"/>
    <property type="match status" value="1"/>
</dbReference>
<name>A0A285VHD7_9ACTN</name>
<dbReference type="SUPFAM" id="SSF55781">
    <property type="entry name" value="GAF domain-like"/>
    <property type="match status" value="1"/>
</dbReference>
<reference evidence="5" key="1">
    <citation type="submission" date="2017-08" db="EMBL/GenBank/DDBJ databases">
        <authorList>
            <person name="Varghese N."/>
            <person name="Submissions S."/>
        </authorList>
    </citation>
    <scope>NUCLEOTIDE SEQUENCE [LARGE SCALE GENOMIC DNA]</scope>
    <source>
        <strain evidence="5">DSM 4725</strain>
    </source>
</reference>
<protein>
    <submittedName>
        <fullName evidence="4">Diguanylate cyclase (GGDEF) domain-containing protein</fullName>
    </submittedName>
</protein>
<gene>
    <name evidence="4" type="ORF">SAMN05660748_4481</name>
</gene>
<evidence type="ECO:0000313" key="4">
    <source>
        <dbReference type="EMBL" id="SOC53524.1"/>
    </source>
</evidence>
<dbReference type="SMART" id="SM00052">
    <property type="entry name" value="EAL"/>
    <property type="match status" value="1"/>
</dbReference>
<dbReference type="Proteomes" id="UP000219435">
    <property type="component" value="Unassembled WGS sequence"/>
</dbReference>
<dbReference type="InterPro" id="IPR035919">
    <property type="entry name" value="EAL_sf"/>
</dbReference>
<keyword evidence="1" id="KW-0472">Membrane</keyword>
<dbReference type="SUPFAM" id="SSF141868">
    <property type="entry name" value="EAL domain-like"/>
    <property type="match status" value="1"/>
</dbReference>
<dbReference type="InterPro" id="IPR043128">
    <property type="entry name" value="Rev_trsase/Diguanyl_cyclase"/>
</dbReference>
<keyword evidence="1" id="KW-0812">Transmembrane</keyword>
<feature type="transmembrane region" description="Helical" evidence="1">
    <location>
        <begin position="223"/>
        <end position="241"/>
    </location>
</feature>
<dbReference type="NCBIfam" id="TIGR00254">
    <property type="entry name" value="GGDEF"/>
    <property type="match status" value="1"/>
</dbReference>
<evidence type="ECO:0000313" key="5">
    <source>
        <dbReference type="Proteomes" id="UP000219435"/>
    </source>
</evidence>
<evidence type="ECO:0000259" key="2">
    <source>
        <dbReference type="PROSITE" id="PS50883"/>
    </source>
</evidence>
<dbReference type="Gene3D" id="3.30.70.270">
    <property type="match status" value="1"/>
</dbReference>
<dbReference type="CDD" id="cd01949">
    <property type="entry name" value="GGDEF"/>
    <property type="match status" value="1"/>
</dbReference>
<dbReference type="InterPro" id="IPR000160">
    <property type="entry name" value="GGDEF_dom"/>
</dbReference>
<evidence type="ECO:0000259" key="3">
    <source>
        <dbReference type="PROSITE" id="PS50887"/>
    </source>
</evidence>
<sequence>MTTTMTNARPEARRGPWFTTSRRIALLVAVMSLSAVAVFVIVVRDLPGLGGPVDLPWWAWIAAFAAGEVIKVWVQLKRDSHGFSLTDLVLVAGLYLAEPTTVVVTQLVGVGLVLVLRQRQTGLKLAFNLAQYALTGSLAVAVFAALAPNTDWDSPWRWAAALVAVAAVTLAADLCLFAALSISEGALHLRELPHMLMLSLPFAVGVAAIGLLAAYLALQNPTALMLLVLPSVLLISSYRAYTKAREQQNNLRLLHEITSLLYNSDDASTALTNFLTSVRGAFRAEVGELILLGEDGAITVSRSRDGQEPTALLPLTHSAGIEQLIASATATGVLTARTGQVRGSRLDEYAAQRGFKDAMVSVLRTENRVHGVLLIADRLGDVATFASTDLALLEPFARHLATSLERGRLETDLRHVTELKEKLRHQAMHDALTGLPNRTLFLDRTQHAVHLAARNGLWPAVLYIDLDGFKPVNDTYGHEAGDILLQVFSERLSRCLRSADTAARLGGDEFAVLVHGPIDESGVHRVLDRIRKQLDLPIDLGARREATIGASIGVAFADAGTDIATLINHADVAMYTAKRNGRQRSVFYEAGLGDATPEKPDPAAELAAALDRGEFTVAYQPLVDLRAGRTIGAEALIRWQHPVDGNRPPDTFIPLAEETGLIMEIGEFVLRDACRQAVRWVQSSSSPADLLVTVNLSARQVTDPTTVETVQAALADTGLEPHRLTLEITETVLMQDRDAAAANLDRLKAVGVRIAIDDFGTGYSSLAYLSRFPLDMLKVAREFVDGLGRDDNADVVTRAIVELARALGLRTVAEGVETDEQHRQLAELGCDFAQGYLFSRPVDAETIMALVAGESAETHAATRVAGSPVAERASA</sequence>
<evidence type="ECO:0000256" key="1">
    <source>
        <dbReference type="SAM" id="Phobius"/>
    </source>
</evidence>
<dbReference type="FunFam" id="3.30.70.270:FF:000001">
    <property type="entry name" value="Diguanylate cyclase domain protein"/>
    <property type="match status" value="1"/>
</dbReference>
<feature type="transmembrane region" description="Helical" evidence="1">
    <location>
        <begin position="24"/>
        <end position="43"/>
    </location>
</feature>
<dbReference type="AlphaFoldDB" id="A0A285VHD7"/>
<feature type="transmembrane region" description="Helical" evidence="1">
    <location>
        <begin position="195"/>
        <end position="217"/>
    </location>
</feature>
<proteinExistence type="predicted"/>
<feature type="transmembrane region" description="Helical" evidence="1">
    <location>
        <begin position="55"/>
        <end position="74"/>
    </location>
</feature>
<dbReference type="InterPro" id="IPR029016">
    <property type="entry name" value="GAF-like_dom_sf"/>
</dbReference>
<dbReference type="Gene3D" id="3.20.20.450">
    <property type="entry name" value="EAL domain"/>
    <property type="match status" value="1"/>
</dbReference>
<feature type="domain" description="GGDEF" evidence="3">
    <location>
        <begin position="457"/>
        <end position="590"/>
    </location>
</feature>
<dbReference type="InterPro" id="IPR052155">
    <property type="entry name" value="Biofilm_reg_signaling"/>
</dbReference>
<dbReference type="PROSITE" id="PS50887">
    <property type="entry name" value="GGDEF"/>
    <property type="match status" value="1"/>
</dbReference>
<keyword evidence="5" id="KW-1185">Reference proteome</keyword>
<feature type="domain" description="EAL" evidence="2">
    <location>
        <begin position="599"/>
        <end position="855"/>
    </location>
</feature>
<accession>A0A285VHD7</accession>
<feature type="transmembrane region" description="Helical" evidence="1">
    <location>
        <begin position="94"/>
        <end position="116"/>
    </location>
</feature>
<dbReference type="OrthoDB" id="5165646at2"/>
<dbReference type="SUPFAM" id="SSF55073">
    <property type="entry name" value="Nucleotide cyclase"/>
    <property type="match status" value="1"/>
</dbReference>
<dbReference type="InterPro" id="IPR029787">
    <property type="entry name" value="Nucleotide_cyclase"/>
</dbReference>
<dbReference type="PANTHER" id="PTHR44757">
    <property type="entry name" value="DIGUANYLATE CYCLASE DGCP"/>
    <property type="match status" value="1"/>
</dbReference>
<dbReference type="SMART" id="SM00267">
    <property type="entry name" value="GGDEF"/>
    <property type="match status" value="1"/>
</dbReference>
<dbReference type="PANTHER" id="PTHR44757:SF2">
    <property type="entry name" value="BIOFILM ARCHITECTURE MAINTENANCE PROTEIN MBAA"/>
    <property type="match status" value="1"/>
</dbReference>